<keyword evidence="1 5" id="KW-0677">Repeat</keyword>
<feature type="compositionally biased region" description="Acidic residues" evidence="8">
    <location>
        <begin position="156"/>
        <end position="165"/>
    </location>
</feature>
<organism evidence="11 12">
    <name type="scientific">Prevotella heparinolytica</name>
    <dbReference type="NCBI Taxonomy" id="28113"/>
    <lineage>
        <taxon>Bacteria</taxon>
        <taxon>Pseudomonadati</taxon>
        <taxon>Bacteroidota</taxon>
        <taxon>Bacteroidia</taxon>
        <taxon>Bacteroidales</taxon>
        <taxon>Bacteroidaceae</taxon>
        <taxon>Bacteroides</taxon>
    </lineage>
</organism>
<keyword evidence="2 6" id="KW-0547">Nucleotide-binding</keyword>
<dbReference type="InterPro" id="IPR036628">
    <property type="entry name" value="Clp_N_dom_sf"/>
</dbReference>
<evidence type="ECO:0000256" key="8">
    <source>
        <dbReference type="SAM" id="MobiDB-lite"/>
    </source>
</evidence>
<feature type="region of interest" description="Disordered" evidence="8">
    <location>
        <begin position="145"/>
        <end position="198"/>
    </location>
</feature>
<evidence type="ECO:0000256" key="3">
    <source>
        <dbReference type="ARBA" id="ARBA00022840"/>
    </source>
</evidence>
<dbReference type="PANTHER" id="PTHR11638">
    <property type="entry name" value="ATP-DEPENDENT CLP PROTEASE"/>
    <property type="match status" value="1"/>
</dbReference>
<dbReference type="InterPro" id="IPR001943">
    <property type="entry name" value="UVR_dom"/>
</dbReference>
<dbReference type="GO" id="GO:0008233">
    <property type="term" value="F:peptidase activity"/>
    <property type="evidence" value="ECO:0007669"/>
    <property type="project" value="UniProtKB-KW"/>
</dbReference>
<dbReference type="InterPro" id="IPR041546">
    <property type="entry name" value="ClpA/ClpB_AAA_lid"/>
</dbReference>
<dbReference type="PROSITE" id="PS50151">
    <property type="entry name" value="UVR"/>
    <property type="match status" value="1"/>
</dbReference>
<feature type="coiled-coil region" evidence="7">
    <location>
        <begin position="49"/>
        <end position="76"/>
    </location>
</feature>
<keyword evidence="12" id="KW-1185">Reference proteome</keyword>
<proteinExistence type="inferred from homology"/>
<dbReference type="Pfam" id="PF07724">
    <property type="entry name" value="AAA_2"/>
    <property type="match status" value="1"/>
</dbReference>
<feature type="domain" description="Clp R" evidence="10">
    <location>
        <begin position="1"/>
        <end position="149"/>
    </location>
</feature>
<dbReference type="GO" id="GO:0006508">
    <property type="term" value="P:proteolysis"/>
    <property type="evidence" value="ECO:0007669"/>
    <property type="project" value="UniProtKB-KW"/>
</dbReference>
<keyword evidence="3 6" id="KW-0067">ATP-binding</keyword>
<dbReference type="FunFam" id="3.40.50.300:FF:000025">
    <property type="entry name" value="ATP-dependent Clp protease subunit"/>
    <property type="match status" value="1"/>
</dbReference>
<dbReference type="InterPro" id="IPR003959">
    <property type="entry name" value="ATPase_AAA_core"/>
</dbReference>
<feature type="domain" description="UVR" evidence="9">
    <location>
        <begin position="450"/>
        <end position="485"/>
    </location>
</feature>
<feature type="compositionally biased region" description="Low complexity" evidence="8">
    <location>
        <begin position="176"/>
        <end position="193"/>
    </location>
</feature>
<evidence type="ECO:0000259" key="10">
    <source>
        <dbReference type="PROSITE" id="PS51903"/>
    </source>
</evidence>
<gene>
    <name evidence="11" type="ORF">EII33_11075</name>
</gene>
<dbReference type="InterPro" id="IPR027417">
    <property type="entry name" value="P-loop_NTPase"/>
</dbReference>
<dbReference type="Gene3D" id="4.10.860.10">
    <property type="entry name" value="UVR domain"/>
    <property type="match status" value="1"/>
</dbReference>
<dbReference type="EMBL" id="RQYF01000065">
    <property type="protein sequence ID" value="RRD88907.1"/>
    <property type="molecule type" value="Genomic_DNA"/>
</dbReference>
<dbReference type="Gene3D" id="1.10.8.60">
    <property type="match status" value="2"/>
</dbReference>
<evidence type="ECO:0000256" key="2">
    <source>
        <dbReference type="ARBA" id="ARBA00022741"/>
    </source>
</evidence>
<evidence type="ECO:0000259" key="9">
    <source>
        <dbReference type="PROSITE" id="PS50151"/>
    </source>
</evidence>
<dbReference type="PANTHER" id="PTHR11638:SF18">
    <property type="entry name" value="HEAT SHOCK PROTEIN 104"/>
    <property type="match status" value="1"/>
</dbReference>
<dbReference type="Gene3D" id="3.40.50.300">
    <property type="entry name" value="P-loop containing nucleotide triphosphate hydrolases"/>
    <property type="match status" value="2"/>
</dbReference>
<dbReference type="FunFam" id="3.40.50.300:FF:000010">
    <property type="entry name" value="Chaperone clpB 1, putative"/>
    <property type="match status" value="1"/>
</dbReference>
<dbReference type="GO" id="GO:0005524">
    <property type="term" value="F:ATP binding"/>
    <property type="evidence" value="ECO:0007669"/>
    <property type="project" value="UniProtKB-KW"/>
</dbReference>
<dbReference type="PRINTS" id="PR00300">
    <property type="entry name" value="CLPPROTEASEA"/>
</dbReference>
<dbReference type="InterPro" id="IPR003593">
    <property type="entry name" value="AAA+_ATPase"/>
</dbReference>
<dbReference type="SUPFAM" id="SSF52540">
    <property type="entry name" value="P-loop containing nucleoside triphosphate hydrolases"/>
    <property type="match status" value="2"/>
</dbReference>
<dbReference type="SMART" id="SM00382">
    <property type="entry name" value="AAA"/>
    <property type="match status" value="2"/>
</dbReference>
<dbReference type="InterPro" id="IPR019489">
    <property type="entry name" value="Clp_ATPase_C"/>
</dbReference>
<dbReference type="Gene3D" id="1.10.1780.10">
    <property type="entry name" value="Clp, N-terminal domain"/>
    <property type="match status" value="1"/>
</dbReference>
<dbReference type="RefSeq" id="WP_125239755.1">
    <property type="nucleotide sequence ID" value="NZ_RQYF01000065.1"/>
</dbReference>
<evidence type="ECO:0000256" key="5">
    <source>
        <dbReference type="PROSITE-ProRule" id="PRU01251"/>
    </source>
</evidence>
<dbReference type="InterPro" id="IPR028299">
    <property type="entry name" value="ClpA/B_CS2"/>
</dbReference>
<dbReference type="PROSITE" id="PS00870">
    <property type="entry name" value="CLPAB_1"/>
    <property type="match status" value="1"/>
</dbReference>
<dbReference type="Proteomes" id="UP000279562">
    <property type="component" value="Unassembled WGS sequence"/>
</dbReference>
<evidence type="ECO:0000256" key="1">
    <source>
        <dbReference type="ARBA" id="ARBA00022737"/>
    </source>
</evidence>
<evidence type="ECO:0000313" key="11">
    <source>
        <dbReference type="EMBL" id="RRD88907.1"/>
    </source>
</evidence>
<dbReference type="CDD" id="cd00009">
    <property type="entry name" value="AAA"/>
    <property type="match status" value="1"/>
</dbReference>
<evidence type="ECO:0000256" key="7">
    <source>
        <dbReference type="SAM" id="Coils"/>
    </source>
</evidence>
<dbReference type="Pfam" id="PF02861">
    <property type="entry name" value="Clp_N"/>
    <property type="match status" value="1"/>
</dbReference>
<dbReference type="SUPFAM" id="SSF81923">
    <property type="entry name" value="Double Clp-N motif"/>
    <property type="match status" value="1"/>
</dbReference>
<comment type="caution">
    <text evidence="11">The sequence shown here is derived from an EMBL/GenBank/DDBJ whole genome shotgun (WGS) entry which is preliminary data.</text>
</comment>
<evidence type="ECO:0000313" key="12">
    <source>
        <dbReference type="Proteomes" id="UP000279562"/>
    </source>
</evidence>
<keyword evidence="11" id="KW-0378">Hydrolase</keyword>
<dbReference type="InterPro" id="IPR050130">
    <property type="entry name" value="ClpA_ClpB"/>
</dbReference>
<dbReference type="PROSITE" id="PS00871">
    <property type="entry name" value="CLPAB_2"/>
    <property type="match status" value="1"/>
</dbReference>
<protein>
    <submittedName>
        <fullName evidence="11">ATP-dependent Clp protease ATP-binding subunit</fullName>
    </submittedName>
</protein>
<keyword evidence="7" id="KW-0175">Coiled coil</keyword>
<comment type="similarity">
    <text evidence="6">Belongs to the ClpA/ClpB family.</text>
</comment>
<dbReference type="InterPro" id="IPR018368">
    <property type="entry name" value="ClpA/B_CS1"/>
</dbReference>
<accession>A0A3P2A0K2</accession>
<dbReference type="CDD" id="cd19499">
    <property type="entry name" value="RecA-like_ClpB_Hsp104-like"/>
    <property type="match status" value="1"/>
</dbReference>
<reference evidence="11 12" key="1">
    <citation type="submission" date="2018-11" db="EMBL/GenBank/DDBJ databases">
        <title>Genomes From Bacteria Associated with the Canine Oral Cavity: a Test Case for Automated Genome-Based Taxonomic Assignment.</title>
        <authorList>
            <person name="Coil D.A."/>
            <person name="Jospin G."/>
            <person name="Darling A.E."/>
            <person name="Wallis C."/>
            <person name="Davis I.J."/>
            <person name="Harris S."/>
            <person name="Eisen J.A."/>
            <person name="Holcombe L.J."/>
            <person name="O'Flynn C."/>
        </authorList>
    </citation>
    <scope>NUCLEOTIDE SEQUENCE [LARGE SCALE GENOMIC DNA]</scope>
    <source>
        <strain evidence="11 12">OH1047_COT-310</strain>
    </source>
</reference>
<feature type="coiled-coil region" evidence="7">
    <location>
        <begin position="442"/>
        <end position="492"/>
    </location>
</feature>
<keyword evidence="11" id="KW-0645">Protease</keyword>
<dbReference type="PROSITE" id="PS51903">
    <property type="entry name" value="CLP_R"/>
    <property type="match status" value="1"/>
</dbReference>
<sequence>MNSQFSQRVSDIIAYSKEEANRLRNRYIGPEHILLGMLRDGGGKAIEILIRLDVDLQRIKNRLEGLLKDVEDETLLPDGDIPLSPISAKILKMCMLEARLLKNATADTEHVLLAILKDGDNLAATILEENQVDYQIVFEQISMKSPNPNAGMGLPQDDEEEEDDMSFSRESHGAESASSSTTQTTSRKSSNSTPVLDNFGMDMTKAAEEGKLDPVVGREREIERLAQILSRRKKNNPVLIGEPGVGKSAIVEGLALRIVQKKVSRILFEKRVVMLDMASVVAGTKYRGQFEERLRSIINELQKNPDIILFIDEIHTIVGAGAAAGSMDAANMLKPALARGEIQCIGATTLDEYRKNIEKDGALERRFQKVVVEPTTAEETLQILKNIKDKYEDHHNVTYTEEALEACVKLSGRYITDRNFPDKAIDAMDEAGSRMHLTNISVPKEVEEQEELIEKARNLKAEAVKSQNFELAASYRDREKELSVRLDEMKAEWEARLKDDRQMVGEEEIANVISMMSGVPVQRMAQAEGLKLANMKEELQSKVIAQDEAIEKLTKAILRSRVGLKDPNRPIGTFMFLGPTGVGKTHLAKQLAKYMFGSTDALIRIDMSEYMEKYTVSRMIGAAPGYVGYEEGGQLTEKVRRKPYSIVLLDEIEKAHSDVFNILLQVLDEGRLTDNYGRTVDFKNTVIIMTSNIGTRQLKEFGRGVGFTTQSRMSDNEHSRSVIQKALNKTFAPEFLNRLDEIITFDQLSLEAITKIVDIELKSLYERIEAIGYKLMVDEDAKKFLASKGYDVQFGARPLKRAIQSYLEDGLSELIVSAGLQPGDTVNVSVDAEKDALSIKKV</sequence>
<dbReference type="Pfam" id="PF00004">
    <property type="entry name" value="AAA"/>
    <property type="match status" value="1"/>
</dbReference>
<evidence type="ECO:0000256" key="4">
    <source>
        <dbReference type="ARBA" id="ARBA00023186"/>
    </source>
</evidence>
<dbReference type="Pfam" id="PF17871">
    <property type="entry name" value="AAA_lid_9"/>
    <property type="match status" value="1"/>
</dbReference>
<name>A0A3P2A0K2_9BACE</name>
<dbReference type="GO" id="GO:0034605">
    <property type="term" value="P:cellular response to heat"/>
    <property type="evidence" value="ECO:0007669"/>
    <property type="project" value="TreeGrafter"/>
</dbReference>
<dbReference type="InterPro" id="IPR004176">
    <property type="entry name" value="Clp_R_N"/>
</dbReference>
<dbReference type="AlphaFoldDB" id="A0A3P2A0K2"/>
<dbReference type="GO" id="GO:0016887">
    <property type="term" value="F:ATP hydrolysis activity"/>
    <property type="evidence" value="ECO:0007669"/>
    <property type="project" value="InterPro"/>
</dbReference>
<dbReference type="SMART" id="SM01086">
    <property type="entry name" value="ClpB_D2-small"/>
    <property type="match status" value="1"/>
</dbReference>
<dbReference type="GO" id="GO:0005737">
    <property type="term" value="C:cytoplasm"/>
    <property type="evidence" value="ECO:0007669"/>
    <property type="project" value="TreeGrafter"/>
</dbReference>
<dbReference type="InterPro" id="IPR001270">
    <property type="entry name" value="ClpA/B"/>
</dbReference>
<evidence type="ECO:0000256" key="6">
    <source>
        <dbReference type="RuleBase" id="RU004432"/>
    </source>
</evidence>
<dbReference type="Pfam" id="PF10431">
    <property type="entry name" value="ClpB_D2-small"/>
    <property type="match status" value="1"/>
</dbReference>
<keyword evidence="4 6" id="KW-0143">Chaperone</keyword>